<evidence type="ECO:0000313" key="4">
    <source>
        <dbReference type="EMBL" id="KAJ8768082.1"/>
    </source>
</evidence>
<dbReference type="InterPro" id="IPR001810">
    <property type="entry name" value="F-box_dom"/>
</dbReference>
<protein>
    <recommendedName>
        <fullName evidence="3">F-box domain-containing protein</fullName>
    </recommendedName>
</protein>
<dbReference type="Gene3D" id="2.120.10.80">
    <property type="entry name" value="Kelch-type beta propeller"/>
    <property type="match status" value="1"/>
</dbReference>
<dbReference type="InterPro" id="IPR036047">
    <property type="entry name" value="F-box-like_dom_sf"/>
</dbReference>
<dbReference type="EMBL" id="JAIWQS010000004">
    <property type="protein sequence ID" value="KAJ8768082.1"/>
    <property type="molecule type" value="Genomic_DNA"/>
</dbReference>
<dbReference type="SMART" id="SM00256">
    <property type="entry name" value="FBOX"/>
    <property type="match status" value="1"/>
</dbReference>
<proteinExistence type="predicted"/>
<evidence type="ECO:0000256" key="2">
    <source>
        <dbReference type="ARBA" id="ARBA00022737"/>
    </source>
</evidence>
<accession>A0AAV8TMA9</accession>
<dbReference type="PANTHER" id="PTHR46344:SF27">
    <property type="entry name" value="KELCH REPEAT SUPERFAMILY PROTEIN"/>
    <property type="match status" value="1"/>
</dbReference>
<dbReference type="InterPro" id="IPR015915">
    <property type="entry name" value="Kelch-typ_b-propeller"/>
</dbReference>
<evidence type="ECO:0000313" key="5">
    <source>
        <dbReference type="Proteomes" id="UP001159364"/>
    </source>
</evidence>
<sequence>MGSTFSSNLSVSKEDFDASQSQTYKRHKTLLTCEGNSRLIPCLPDELSLQILARVPRICYLKLKLVSRSWKQALVSSQLFKVRKELRTTEEWLYILTKGQDNQLFLYALDPLSGRWQRLPKLPGGAFEDEPQKGFGGLGMWNLVGSNSRISCAMRGWLGKKDAFDPIPFSGCALGAINGCLYVLGGFSKSSAISRVWQYDTILNSWTELTPMSTGRAFSKIAILNDKLYVVGGITRGRGAVTTLQSAEVFDPHTGLWSQMKSMPCSKAQLLPTASLADLFKPIASGVTSYRGKLFVAQSLYCWPFCIDIGGEVYDPELNSWIEMPVGFSEGWPSKKPGTKLSALVNGELYVLDAFSSNDTDRIKVYDSQEDTWKVVVGSTPVHEFADSEASYLIVGILGKLCLITKDDNCKIKVLQAEIESPSSSSSGNRFHEHFWTVVATKNTMSTELVSCQTLEI</sequence>
<dbReference type="AlphaFoldDB" id="A0AAV8TMA9"/>
<organism evidence="4 5">
    <name type="scientific">Erythroxylum novogranatense</name>
    <dbReference type="NCBI Taxonomy" id="1862640"/>
    <lineage>
        <taxon>Eukaryota</taxon>
        <taxon>Viridiplantae</taxon>
        <taxon>Streptophyta</taxon>
        <taxon>Embryophyta</taxon>
        <taxon>Tracheophyta</taxon>
        <taxon>Spermatophyta</taxon>
        <taxon>Magnoliopsida</taxon>
        <taxon>eudicotyledons</taxon>
        <taxon>Gunneridae</taxon>
        <taxon>Pentapetalae</taxon>
        <taxon>rosids</taxon>
        <taxon>fabids</taxon>
        <taxon>Malpighiales</taxon>
        <taxon>Erythroxylaceae</taxon>
        <taxon>Erythroxylum</taxon>
    </lineage>
</organism>
<dbReference type="Pfam" id="PF01344">
    <property type="entry name" value="Kelch_1"/>
    <property type="match status" value="2"/>
</dbReference>
<dbReference type="Proteomes" id="UP001159364">
    <property type="component" value="Linkage Group LG04"/>
</dbReference>
<dbReference type="SMART" id="SM00612">
    <property type="entry name" value="Kelch"/>
    <property type="match status" value="2"/>
</dbReference>
<feature type="domain" description="F-box" evidence="3">
    <location>
        <begin position="37"/>
        <end position="83"/>
    </location>
</feature>
<dbReference type="PROSITE" id="PS50181">
    <property type="entry name" value="FBOX"/>
    <property type="match status" value="1"/>
</dbReference>
<dbReference type="SUPFAM" id="SSF81383">
    <property type="entry name" value="F-box domain"/>
    <property type="match status" value="1"/>
</dbReference>
<dbReference type="Pfam" id="PF00646">
    <property type="entry name" value="F-box"/>
    <property type="match status" value="1"/>
</dbReference>
<comment type="caution">
    <text evidence="4">The sequence shown here is derived from an EMBL/GenBank/DDBJ whole genome shotgun (WGS) entry which is preliminary data.</text>
</comment>
<dbReference type="CDD" id="cd22152">
    <property type="entry name" value="F-box_AtAFR-like"/>
    <property type="match status" value="1"/>
</dbReference>
<dbReference type="InterPro" id="IPR006652">
    <property type="entry name" value="Kelch_1"/>
</dbReference>
<keyword evidence="2" id="KW-0677">Repeat</keyword>
<dbReference type="PANTHER" id="PTHR46344">
    <property type="entry name" value="OS02G0202900 PROTEIN"/>
    <property type="match status" value="1"/>
</dbReference>
<reference evidence="4 5" key="1">
    <citation type="submission" date="2021-09" db="EMBL/GenBank/DDBJ databases">
        <title>Genomic insights and catalytic innovation underlie evolution of tropane alkaloids biosynthesis.</title>
        <authorList>
            <person name="Wang Y.-J."/>
            <person name="Tian T."/>
            <person name="Huang J.-P."/>
            <person name="Huang S.-X."/>
        </authorList>
    </citation>
    <scope>NUCLEOTIDE SEQUENCE [LARGE SCALE GENOMIC DNA]</scope>
    <source>
        <strain evidence="4">KIB-2018</strain>
        <tissue evidence="4">Leaf</tissue>
    </source>
</reference>
<evidence type="ECO:0000259" key="3">
    <source>
        <dbReference type="PROSITE" id="PS50181"/>
    </source>
</evidence>
<dbReference type="SUPFAM" id="SSF117281">
    <property type="entry name" value="Kelch motif"/>
    <property type="match status" value="1"/>
</dbReference>
<gene>
    <name evidence="4" type="ORF">K2173_021022</name>
</gene>
<evidence type="ECO:0000256" key="1">
    <source>
        <dbReference type="ARBA" id="ARBA00022441"/>
    </source>
</evidence>
<keyword evidence="5" id="KW-1185">Reference proteome</keyword>
<keyword evidence="1" id="KW-0880">Kelch repeat</keyword>
<name>A0AAV8TMA9_9ROSI</name>